<keyword evidence="2" id="KW-1185">Reference proteome</keyword>
<reference evidence="1" key="2">
    <citation type="submission" date="2022-06" db="UniProtKB">
        <authorList>
            <consortium name="EnsemblMetazoa"/>
        </authorList>
    </citation>
    <scope>IDENTIFICATION</scope>
    <source>
        <strain evidence="1">PS312</strain>
    </source>
</reference>
<accession>A0A2A6C8D7</accession>
<dbReference type="EnsemblMetazoa" id="PPA34629.1">
    <property type="protein sequence ID" value="PPA34629.1"/>
    <property type="gene ID" value="WBGene00272998"/>
</dbReference>
<protein>
    <submittedName>
        <fullName evidence="1">Uncharacterized protein</fullName>
    </submittedName>
</protein>
<dbReference type="Proteomes" id="UP000005239">
    <property type="component" value="Unassembled WGS sequence"/>
</dbReference>
<organism evidence="1 2">
    <name type="scientific">Pristionchus pacificus</name>
    <name type="common">Parasitic nematode worm</name>
    <dbReference type="NCBI Taxonomy" id="54126"/>
    <lineage>
        <taxon>Eukaryota</taxon>
        <taxon>Metazoa</taxon>
        <taxon>Ecdysozoa</taxon>
        <taxon>Nematoda</taxon>
        <taxon>Chromadorea</taxon>
        <taxon>Rhabditida</taxon>
        <taxon>Rhabditina</taxon>
        <taxon>Diplogasteromorpha</taxon>
        <taxon>Diplogasteroidea</taxon>
        <taxon>Neodiplogasteridae</taxon>
        <taxon>Pristionchus</taxon>
    </lineage>
</organism>
<reference evidence="2" key="1">
    <citation type="journal article" date="2008" name="Nat. Genet.">
        <title>The Pristionchus pacificus genome provides a unique perspective on nematode lifestyle and parasitism.</title>
        <authorList>
            <person name="Dieterich C."/>
            <person name="Clifton S.W."/>
            <person name="Schuster L.N."/>
            <person name="Chinwalla A."/>
            <person name="Delehaunty K."/>
            <person name="Dinkelacker I."/>
            <person name="Fulton L."/>
            <person name="Fulton R."/>
            <person name="Godfrey J."/>
            <person name="Minx P."/>
            <person name="Mitreva M."/>
            <person name="Roeseler W."/>
            <person name="Tian H."/>
            <person name="Witte H."/>
            <person name="Yang S.P."/>
            <person name="Wilson R.K."/>
            <person name="Sommer R.J."/>
        </authorList>
    </citation>
    <scope>NUCLEOTIDE SEQUENCE [LARGE SCALE GENOMIC DNA]</scope>
    <source>
        <strain evidence="2">PS312</strain>
    </source>
</reference>
<dbReference type="AlphaFoldDB" id="A0A2A6C8D7"/>
<evidence type="ECO:0000313" key="2">
    <source>
        <dbReference type="Proteomes" id="UP000005239"/>
    </source>
</evidence>
<accession>A0A8R1UNI1</accession>
<evidence type="ECO:0000313" key="1">
    <source>
        <dbReference type="EnsemblMetazoa" id="PPA34629.1"/>
    </source>
</evidence>
<proteinExistence type="predicted"/>
<gene>
    <name evidence="1" type="primary">WBGene00272998</name>
</gene>
<sequence length="63" mass="7147">IYDDGELAWYYDDADAPEFVITAIEKELADAARIAGNDTQGSLEFEEHHNEPISEYYDTPHAL</sequence>
<name>A0A2A6C8D7_PRIPA</name>